<dbReference type="EMBL" id="BQFW01000013">
    <property type="protein sequence ID" value="GJJ77576.1"/>
    <property type="molecule type" value="Genomic_DNA"/>
</dbReference>
<name>A0A9P3M0I4_9FUNG</name>
<evidence type="ECO:0000313" key="1">
    <source>
        <dbReference type="EMBL" id="GJJ77576.1"/>
    </source>
</evidence>
<accession>A0A9P3M0I4</accession>
<sequence>MSPYSNTSKHIVATRDAIESLSGEKVNGAQNVSCDGVIVIDKTWYSRVATKLQYYGFPTSKPNRAIDHSEVLEEYRSSDTMMGGGVSVNMIFVCATVAADTWAHAGPIMAWTGAALSSSVAALVGGICKVVSPGDESKVQKMMTAAVPNDETALINDVDLALDIDGQKVCGCDDGGLCASHYIQTIVNTRKDTSMPAEEFIANAARSSVVTSIDLTRVATSSVLKTRPAAAHIEGGKWYEYVQNSRIPPLLWQRHFGVPVVLNSTTNQWLAAGCIITGSRLSVGGYLSDCGALRVADEDNNKSYAFEAARDERAWRETIGAAEVCVSVQVTHTWNSLMNEMAVLSRNAGLPFVVLETLSARQRSCMLVLDSCLQHCVLTEDAGAMSFPDLVTTQIVNGYSDQAEDIALHAYNNGLFLGFGVAGAVFDDDHPAVYGSLCRSMMAACQYRRTTPCSQAICYTILWNLLNGRHRSLEKGVYVKWGLLAEKFSLPEKLEKWKLIEWSICVELCGEEWVKETTLMADHLPADGSVSPSDLWARTMYRVGHQNGCSVEALVTYFCADCDCTPEVVCSLHGSDHGGSDAMGELAMLMEKTAFGMITQSFGWLLCGVAWFRRALHLRCGFMGYALIGAGAKADATCA</sequence>
<dbReference type="OrthoDB" id="2369886at2759"/>
<dbReference type="AlphaFoldDB" id="A0A9P3M0I4"/>
<gene>
    <name evidence="1" type="ORF">EMPS_09935</name>
</gene>
<reference evidence="1" key="2">
    <citation type="journal article" date="2022" name="Microbiol. Resour. Announc.">
        <title>Whole-Genome Sequence of Entomortierella parvispora E1425, a Mucoromycotan Fungus Associated with Burkholderiaceae-Related Endosymbiotic Bacteria.</title>
        <authorList>
            <person name="Herlambang A."/>
            <person name="Guo Y."/>
            <person name="Takashima Y."/>
            <person name="Narisawa K."/>
            <person name="Ohta H."/>
            <person name="Nishizawa T."/>
        </authorList>
    </citation>
    <scope>NUCLEOTIDE SEQUENCE</scope>
    <source>
        <strain evidence="1">E1425</strain>
    </source>
</reference>
<comment type="caution">
    <text evidence="1">The sequence shown here is derived from an EMBL/GenBank/DDBJ whole genome shotgun (WGS) entry which is preliminary data.</text>
</comment>
<reference evidence="1" key="1">
    <citation type="submission" date="2021-11" db="EMBL/GenBank/DDBJ databases">
        <authorList>
            <person name="Herlambang A."/>
            <person name="Guo Y."/>
            <person name="Takashima Y."/>
            <person name="Nishizawa T."/>
        </authorList>
    </citation>
    <scope>NUCLEOTIDE SEQUENCE</scope>
    <source>
        <strain evidence="1">E1425</strain>
    </source>
</reference>
<evidence type="ECO:0000313" key="2">
    <source>
        <dbReference type="Proteomes" id="UP000827284"/>
    </source>
</evidence>
<organism evidence="1 2">
    <name type="scientific">Entomortierella parvispora</name>
    <dbReference type="NCBI Taxonomy" id="205924"/>
    <lineage>
        <taxon>Eukaryota</taxon>
        <taxon>Fungi</taxon>
        <taxon>Fungi incertae sedis</taxon>
        <taxon>Mucoromycota</taxon>
        <taxon>Mortierellomycotina</taxon>
        <taxon>Mortierellomycetes</taxon>
        <taxon>Mortierellales</taxon>
        <taxon>Mortierellaceae</taxon>
        <taxon>Entomortierella</taxon>
    </lineage>
</organism>
<proteinExistence type="predicted"/>
<dbReference type="Proteomes" id="UP000827284">
    <property type="component" value="Unassembled WGS sequence"/>
</dbReference>
<protein>
    <submittedName>
        <fullName evidence="1">Uncharacterized protein</fullName>
    </submittedName>
</protein>
<keyword evidence="2" id="KW-1185">Reference proteome</keyword>